<proteinExistence type="predicted"/>
<dbReference type="AlphaFoldDB" id="N1VNI4"/>
<evidence type="ECO:0000313" key="2">
    <source>
        <dbReference type="Proteomes" id="UP000012371"/>
    </source>
</evidence>
<keyword evidence="2" id="KW-1185">Reference proteome</keyword>
<accession>N1VNI4</accession>
<comment type="caution">
    <text evidence="1">The sequence shown here is derived from an EMBL/GenBank/DDBJ whole genome shotgun (WGS) entry which is preliminary data.</text>
</comment>
<gene>
    <name evidence="1" type="ORF">LEP1GSC203_1096</name>
</gene>
<reference evidence="1" key="1">
    <citation type="submission" date="2013-03" db="EMBL/GenBank/DDBJ databases">
        <authorList>
            <person name="Harkins D.M."/>
            <person name="Durkin A.S."/>
            <person name="Brinkac L.M."/>
            <person name="Haft D.H."/>
            <person name="Selengut J.D."/>
            <person name="Sanka R."/>
            <person name="DePew J."/>
            <person name="Purushe J."/>
            <person name="Hartskeerl R.A."/>
            <person name="Ahmed A."/>
            <person name="van der Linden H."/>
            <person name="Goris M.G.A."/>
            <person name="Vinetz J.M."/>
            <person name="Sutton G.G."/>
            <person name="Nierman W.C."/>
            <person name="Fouts D.E."/>
        </authorList>
    </citation>
    <scope>NUCLEOTIDE SEQUENCE [LARGE SCALE GENOMIC DNA]</scope>
    <source>
        <strain evidence="1">LT 11-33</strain>
    </source>
</reference>
<dbReference type="STRING" id="1257025.LEP1GSC203_1096"/>
<dbReference type="EMBL" id="AOGW02000010">
    <property type="protein sequence ID" value="EMY61244.1"/>
    <property type="molecule type" value="Genomic_DNA"/>
</dbReference>
<protein>
    <submittedName>
        <fullName evidence="1">Uncharacterized protein</fullName>
    </submittedName>
</protein>
<evidence type="ECO:0000313" key="1">
    <source>
        <dbReference type="EMBL" id="EMY61244.1"/>
    </source>
</evidence>
<dbReference type="Proteomes" id="UP000012371">
    <property type="component" value="Unassembled WGS sequence"/>
</dbReference>
<organism evidence="1 2">
    <name type="scientific">Leptospira terpstrae serovar Hualin str. LT 11-33 = ATCC 700639</name>
    <dbReference type="NCBI Taxonomy" id="1257025"/>
    <lineage>
        <taxon>Bacteria</taxon>
        <taxon>Pseudomonadati</taxon>
        <taxon>Spirochaetota</taxon>
        <taxon>Spirochaetia</taxon>
        <taxon>Leptospirales</taxon>
        <taxon>Leptospiraceae</taxon>
        <taxon>Leptospira</taxon>
    </lineage>
</organism>
<sequence length="70" mass="8006">MSKNIGYIELSNAPQNKVNTKKFKHCNVYPQIIQNALVDFKQTTGKNSFKNIDLEISGLLLIPCVNIYYE</sequence>
<name>N1VNI4_9LEPT</name>